<reference evidence="1 2" key="1">
    <citation type="submission" date="2018-06" db="EMBL/GenBank/DDBJ databases">
        <authorList>
            <consortium name="Pathogen Informatics"/>
            <person name="Doyle S."/>
        </authorList>
    </citation>
    <scope>NUCLEOTIDE SEQUENCE [LARGE SCALE GENOMIC DNA]</scope>
    <source>
        <strain evidence="1 2">NCTC13379</strain>
    </source>
</reference>
<gene>
    <name evidence="1" type="ORF">NCTC13379_00038</name>
</gene>
<dbReference type="EMBL" id="UGIX01000001">
    <property type="protein sequence ID" value="STP63163.1"/>
    <property type="molecule type" value="Genomic_DNA"/>
</dbReference>
<evidence type="ECO:0000313" key="2">
    <source>
        <dbReference type="Proteomes" id="UP000254396"/>
    </source>
</evidence>
<accession>A0AAX2KKM6</accession>
<evidence type="ECO:0008006" key="3">
    <source>
        <dbReference type="Google" id="ProtNLM"/>
    </source>
</evidence>
<name>A0AAX2KKM6_ENTFL</name>
<sequence length="206" mass="24242">MVESKRTWKEKVHVESQVEERLRKNLTLKSREATKLQKKALKTTKKEFKLSKKNYKQSLKKHKLTLKTGKEPLSINHLLDKKKFVEQKKRKKAQKIAYKRTKKVDETRVVNQVKRETKEGLKREATQKVRTTLTQEDTLNEAMTLYEKTQQAKFNMRTALKTGKTVKNLSVKTAKDTYGLGNRLFNFSRGRGFQRTPKDFTLKNNL</sequence>
<evidence type="ECO:0000313" key="1">
    <source>
        <dbReference type="EMBL" id="STP63163.1"/>
    </source>
</evidence>
<protein>
    <recommendedName>
        <fullName evidence="3">CHAP domain-containing protein</fullName>
    </recommendedName>
</protein>
<organism evidence="1 2">
    <name type="scientific">Enterococcus faecalis</name>
    <name type="common">Streptococcus faecalis</name>
    <dbReference type="NCBI Taxonomy" id="1351"/>
    <lineage>
        <taxon>Bacteria</taxon>
        <taxon>Bacillati</taxon>
        <taxon>Bacillota</taxon>
        <taxon>Bacilli</taxon>
        <taxon>Lactobacillales</taxon>
        <taxon>Enterococcaceae</taxon>
        <taxon>Enterococcus</taxon>
    </lineage>
</organism>
<dbReference type="Proteomes" id="UP000254396">
    <property type="component" value="Unassembled WGS sequence"/>
</dbReference>
<proteinExistence type="predicted"/>
<dbReference type="AlphaFoldDB" id="A0AAX2KKM6"/>
<comment type="caution">
    <text evidence="1">The sequence shown here is derived from an EMBL/GenBank/DDBJ whole genome shotgun (WGS) entry which is preliminary data.</text>
</comment>